<dbReference type="InterPro" id="IPR005302">
    <property type="entry name" value="MoCF_Sase_C"/>
</dbReference>
<protein>
    <recommendedName>
        <fullName evidence="1">MOSC domain-containing protein</fullName>
    </recommendedName>
</protein>
<dbReference type="SUPFAM" id="SSF141673">
    <property type="entry name" value="MOSC N-terminal domain-like"/>
    <property type="match status" value="1"/>
</dbReference>
<dbReference type="InterPro" id="IPR011037">
    <property type="entry name" value="Pyrv_Knase-like_insert_dom_sf"/>
</dbReference>
<dbReference type="GO" id="GO:0030170">
    <property type="term" value="F:pyridoxal phosphate binding"/>
    <property type="evidence" value="ECO:0007669"/>
    <property type="project" value="InterPro"/>
</dbReference>
<gene>
    <name evidence="2" type="primary">HaOG206033</name>
    <name evidence="2" type="ORF">B5X24_HaOG206033</name>
</gene>
<dbReference type="AlphaFoldDB" id="A0A2W1BK91"/>
<dbReference type="GO" id="GO:0003824">
    <property type="term" value="F:catalytic activity"/>
    <property type="evidence" value="ECO:0007669"/>
    <property type="project" value="InterPro"/>
</dbReference>
<evidence type="ECO:0000313" key="2">
    <source>
        <dbReference type="EMBL" id="PZC75492.1"/>
    </source>
</evidence>
<accession>A0A2W1BK91</accession>
<sequence>MFIQMLVPVSTYVTASITAAGVLGSAYCAYRLYQNYQDKPTKLPETWTQVGVLKTLSVFPIKSCAPILLNQAECTLLGLKDGWLRDRVLMVVDEKNNFITARVYPELFGVVPTFKSSVLTLKCANMEPISVNLAEVVATQKRTKAVVWGDPVPVYHCGREVSEWFTKLINRNEKYSLVYYASENCRKMVVNADKYYKFGKNDTGAFPDEASYHLINEASVEDLDSRVENTRITSEHFRANFLLTGAKPYDEDNWKFVKIGENIFEVIKPCMRCLLTTIDPETGIRDPKVEPLTTLRKYRLAATPAERKAAGNAPRMGLQMTLRSGPGGLVSVNDPIYAA</sequence>
<proteinExistence type="predicted"/>
<dbReference type="SUPFAM" id="SSF50800">
    <property type="entry name" value="PK beta-barrel domain-like"/>
    <property type="match status" value="1"/>
</dbReference>
<reference evidence="2 3" key="1">
    <citation type="journal article" date="2017" name="BMC Biol.">
        <title>Genomic innovations, transcriptional plasticity and gene loss underlying the evolution and divergence of two highly polyphagous and invasive Helicoverpa pest species.</title>
        <authorList>
            <person name="Pearce S.L."/>
            <person name="Clarke D.F."/>
            <person name="East P.D."/>
            <person name="Elfekih S."/>
            <person name="Gordon K.H."/>
            <person name="Jermiin L.S."/>
            <person name="McGaughran A."/>
            <person name="Oakeshott J.G."/>
            <person name="Papanikolaou A."/>
            <person name="Perera O.P."/>
            <person name="Rane R.V."/>
            <person name="Richards S."/>
            <person name="Tay W.T."/>
            <person name="Walsh T.K."/>
            <person name="Anderson A."/>
            <person name="Anderson C.J."/>
            <person name="Asgari S."/>
            <person name="Board P.G."/>
            <person name="Bretschneider A."/>
            <person name="Campbell P.M."/>
            <person name="Chertemps T."/>
            <person name="Christeller J.T."/>
            <person name="Coppin C.W."/>
            <person name="Downes S.J."/>
            <person name="Duan G."/>
            <person name="Farnsworth C.A."/>
            <person name="Good R.T."/>
            <person name="Han L.B."/>
            <person name="Han Y.C."/>
            <person name="Hatje K."/>
            <person name="Horne I."/>
            <person name="Huang Y.P."/>
            <person name="Hughes D.S."/>
            <person name="Jacquin-Joly E."/>
            <person name="James W."/>
            <person name="Jhangiani S."/>
            <person name="Kollmar M."/>
            <person name="Kuwar S.S."/>
            <person name="Li S."/>
            <person name="Liu N.Y."/>
            <person name="Maibeche M.T."/>
            <person name="Miller J.R."/>
            <person name="Montagne N."/>
            <person name="Perry T."/>
            <person name="Qu J."/>
            <person name="Song S.V."/>
            <person name="Sutton G.G."/>
            <person name="Vogel H."/>
            <person name="Walenz B.P."/>
            <person name="Xu W."/>
            <person name="Zhang H.J."/>
            <person name="Zou Z."/>
            <person name="Batterham P."/>
            <person name="Edwards O.R."/>
            <person name="Feyereisen R."/>
            <person name="Gibbs R.A."/>
            <person name="Heckel D.G."/>
            <person name="McGrath A."/>
            <person name="Robin C."/>
            <person name="Scherer S.E."/>
            <person name="Worley K.C."/>
            <person name="Wu Y.D."/>
        </authorList>
    </citation>
    <scope>NUCLEOTIDE SEQUENCE [LARGE SCALE GENOMIC DNA]</scope>
    <source>
        <strain evidence="2">Harm_GR_Male_#8</strain>
        <tissue evidence="2">Whole organism</tissue>
    </source>
</reference>
<dbReference type="GO" id="GO:0030151">
    <property type="term" value="F:molybdenum ion binding"/>
    <property type="evidence" value="ECO:0007669"/>
    <property type="project" value="InterPro"/>
</dbReference>
<dbReference type="PANTHER" id="PTHR14237">
    <property type="entry name" value="MOLYBDOPTERIN COFACTOR SULFURASE MOSC"/>
    <property type="match status" value="1"/>
</dbReference>
<keyword evidence="3" id="KW-1185">Reference proteome</keyword>
<dbReference type="OrthoDB" id="17255at2759"/>
<feature type="domain" description="MOSC" evidence="1">
    <location>
        <begin position="182"/>
        <end position="339"/>
    </location>
</feature>
<dbReference type="InterPro" id="IPR005303">
    <property type="entry name" value="MOCOS_middle"/>
</dbReference>
<dbReference type="Pfam" id="PF03476">
    <property type="entry name" value="MOSC_N"/>
    <property type="match status" value="1"/>
</dbReference>
<dbReference type="Pfam" id="PF03473">
    <property type="entry name" value="MOSC"/>
    <property type="match status" value="1"/>
</dbReference>
<evidence type="ECO:0000259" key="1">
    <source>
        <dbReference type="PROSITE" id="PS51340"/>
    </source>
</evidence>
<dbReference type="Proteomes" id="UP000249218">
    <property type="component" value="Unassembled WGS sequence"/>
</dbReference>
<organism evidence="2 3">
    <name type="scientific">Helicoverpa armigera</name>
    <name type="common">Cotton bollworm</name>
    <name type="synonym">Heliothis armigera</name>
    <dbReference type="NCBI Taxonomy" id="29058"/>
    <lineage>
        <taxon>Eukaryota</taxon>
        <taxon>Metazoa</taxon>
        <taxon>Ecdysozoa</taxon>
        <taxon>Arthropoda</taxon>
        <taxon>Hexapoda</taxon>
        <taxon>Insecta</taxon>
        <taxon>Pterygota</taxon>
        <taxon>Neoptera</taxon>
        <taxon>Endopterygota</taxon>
        <taxon>Lepidoptera</taxon>
        <taxon>Glossata</taxon>
        <taxon>Ditrysia</taxon>
        <taxon>Noctuoidea</taxon>
        <taxon>Noctuidae</taxon>
        <taxon>Heliothinae</taxon>
        <taxon>Helicoverpa</taxon>
    </lineage>
</organism>
<name>A0A2W1BK91_HELAM</name>
<dbReference type="PANTHER" id="PTHR14237:SF19">
    <property type="entry name" value="MITOCHONDRIAL AMIDOXIME REDUCING COMPONENT 1"/>
    <property type="match status" value="1"/>
</dbReference>
<evidence type="ECO:0000313" key="3">
    <source>
        <dbReference type="Proteomes" id="UP000249218"/>
    </source>
</evidence>
<dbReference type="EMBL" id="KZ149994">
    <property type="protein sequence ID" value="PZC75492.1"/>
    <property type="molecule type" value="Genomic_DNA"/>
</dbReference>
<dbReference type="PROSITE" id="PS51340">
    <property type="entry name" value="MOSC"/>
    <property type="match status" value="1"/>
</dbReference>